<proteinExistence type="predicted"/>
<sequence>EDAHEVAARSDPGQRGDPKRPHGRDQQAARRADQAGGAVLLHRGRDADRLCRLRPGRPIRHPPDRRTALPRAQRHRRVLPGDERRRSRSRTRQGIGRLDL</sequence>
<accession>A0A6J4H887</accession>
<feature type="non-terminal residue" evidence="2">
    <location>
        <position position="1"/>
    </location>
</feature>
<evidence type="ECO:0000313" key="2">
    <source>
        <dbReference type="EMBL" id="CAA9216491.1"/>
    </source>
</evidence>
<organism evidence="2">
    <name type="scientific">uncultured Acidimicrobiales bacterium</name>
    <dbReference type="NCBI Taxonomy" id="310071"/>
    <lineage>
        <taxon>Bacteria</taxon>
        <taxon>Bacillati</taxon>
        <taxon>Actinomycetota</taxon>
        <taxon>Acidimicrobiia</taxon>
        <taxon>Acidimicrobiales</taxon>
        <taxon>environmental samples</taxon>
    </lineage>
</organism>
<feature type="non-terminal residue" evidence="2">
    <location>
        <position position="100"/>
    </location>
</feature>
<gene>
    <name evidence="2" type="ORF">AVDCRST_MAG76-453</name>
</gene>
<evidence type="ECO:0000256" key="1">
    <source>
        <dbReference type="SAM" id="MobiDB-lite"/>
    </source>
</evidence>
<feature type="region of interest" description="Disordered" evidence="1">
    <location>
        <begin position="1"/>
        <end position="100"/>
    </location>
</feature>
<protein>
    <submittedName>
        <fullName evidence="2">Uncharacterized protein</fullName>
    </submittedName>
</protein>
<feature type="compositionally biased region" description="Basic and acidic residues" evidence="1">
    <location>
        <begin position="1"/>
        <end position="33"/>
    </location>
</feature>
<dbReference type="EMBL" id="CADCSZ010000028">
    <property type="protein sequence ID" value="CAA9216491.1"/>
    <property type="molecule type" value="Genomic_DNA"/>
</dbReference>
<reference evidence="2" key="1">
    <citation type="submission" date="2020-02" db="EMBL/GenBank/DDBJ databases">
        <authorList>
            <person name="Meier V. D."/>
        </authorList>
    </citation>
    <scope>NUCLEOTIDE SEQUENCE</scope>
    <source>
        <strain evidence="2">AVDCRST_MAG76</strain>
    </source>
</reference>
<dbReference type="AlphaFoldDB" id="A0A6J4H887"/>
<name>A0A6J4H887_9ACTN</name>